<keyword evidence="6" id="KW-0862">Zinc</keyword>
<keyword evidence="7 14" id="KW-0653">Protein transport</keyword>
<evidence type="ECO:0000256" key="12">
    <source>
        <dbReference type="ARBA" id="ARBA00025151"/>
    </source>
</evidence>
<evidence type="ECO:0000256" key="14">
    <source>
        <dbReference type="RuleBase" id="RU367043"/>
    </source>
</evidence>
<dbReference type="SUPFAM" id="SSF144122">
    <property type="entry name" value="Tim10-like"/>
    <property type="match status" value="1"/>
</dbReference>
<comment type="caution">
    <text evidence="16">The sequence shown here is derived from an EMBL/GenBank/DDBJ whole genome shotgun (WGS) entry which is preliminary data.</text>
</comment>
<keyword evidence="10 14" id="KW-1015">Disulfide bond</keyword>
<evidence type="ECO:0000256" key="11">
    <source>
        <dbReference type="ARBA" id="ARBA00023186"/>
    </source>
</evidence>
<evidence type="ECO:0000256" key="13">
    <source>
        <dbReference type="ARBA" id="ARBA00025862"/>
    </source>
</evidence>
<comment type="subunit">
    <text evidence="13">Heterohexamer; composed of 3 copies of TIM8 and 3 copies of TIM13, named soluble 70 kDa complex. Associates with the TIM22 complex, whose core is composed of TIM22 and TIM54. Interacts with the transmembrane regions of multi-pass transmembrane proteins in transit.</text>
</comment>
<accession>A0A0F4ZC42</accession>
<keyword evidence="9 14" id="KW-0496">Mitochondrion</keyword>
<keyword evidence="5 14" id="KW-0999">Mitochondrion inner membrane</keyword>
<sequence>MADDSASIKRAVMQQIQTEAQVANARTLIEKLQGSCFSSCVPTPGSSLSKGESTCMTNCMEKYMAAWNIVNATYIARIKQEQTSGALRG</sequence>
<evidence type="ECO:0000259" key="15">
    <source>
        <dbReference type="Pfam" id="PF02953"/>
    </source>
</evidence>
<evidence type="ECO:0000313" key="17">
    <source>
        <dbReference type="Proteomes" id="UP000033483"/>
    </source>
</evidence>
<comment type="similarity">
    <text evidence="2 14">Belongs to the small Tim family.</text>
</comment>
<dbReference type="GO" id="GO:0045039">
    <property type="term" value="P:protein insertion into mitochondrial inner membrane"/>
    <property type="evidence" value="ECO:0007669"/>
    <property type="project" value="EnsemblFungi"/>
</dbReference>
<keyword evidence="3 14" id="KW-0813">Transport</keyword>
<keyword evidence="8 14" id="KW-0811">Translocation</keyword>
<evidence type="ECO:0000256" key="8">
    <source>
        <dbReference type="ARBA" id="ARBA00023010"/>
    </source>
</evidence>
<evidence type="ECO:0000256" key="1">
    <source>
        <dbReference type="ARBA" id="ARBA00004137"/>
    </source>
</evidence>
<dbReference type="AlphaFoldDB" id="A0A0F4ZC42"/>
<keyword evidence="11 14" id="KW-0143">Chaperone</keyword>
<dbReference type="GO" id="GO:0005743">
    <property type="term" value="C:mitochondrial inner membrane"/>
    <property type="evidence" value="ECO:0007669"/>
    <property type="project" value="UniProtKB-SubCell"/>
</dbReference>
<dbReference type="Pfam" id="PF02953">
    <property type="entry name" value="zf-Tim10_DDP"/>
    <property type="match status" value="1"/>
</dbReference>
<dbReference type="GO" id="GO:0042719">
    <property type="term" value="C:mitochondrial intermembrane space chaperone complex"/>
    <property type="evidence" value="ECO:0007669"/>
    <property type="project" value="EnsemblFungi"/>
</dbReference>
<comment type="subcellular location">
    <subcellularLocation>
        <location evidence="1 14">Mitochondrion inner membrane</location>
        <topology evidence="1 14">Peripheral membrane protein</topology>
        <orientation evidence="1 14">Intermembrane side</orientation>
    </subcellularLocation>
</comment>
<keyword evidence="4" id="KW-0479">Metal-binding</keyword>
<keyword evidence="5 14" id="KW-0472">Membrane</keyword>
<dbReference type="GO" id="GO:0015031">
    <property type="term" value="P:protein transport"/>
    <property type="evidence" value="ECO:0007669"/>
    <property type="project" value="UniProtKB-KW"/>
</dbReference>
<gene>
    <name evidence="16" type="ORF">TD95_002326</name>
</gene>
<reference evidence="16 17" key="1">
    <citation type="submission" date="2015-03" db="EMBL/GenBank/DDBJ databases">
        <authorList>
            <person name="Radwan O."/>
            <person name="Al-Naeli F.A."/>
            <person name="Rendon G.A."/>
            <person name="Fields C."/>
        </authorList>
    </citation>
    <scope>NUCLEOTIDE SEQUENCE [LARGE SCALE GENOMIC DNA]</scope>
    <source>
        <strain evidence="16">CR-DP1</strain>
    </source>
</reference>
<dbReference type="GO" id="GO:0046872">
    <property type="term" value="F:metal ion binding"/>
    <property type="evidence" value="ECO:0007669"/>
    <property type="project" value="UniProtKB-KW"/>
</dbReference>
<evidence type="ECO:0000256" key="5">
    <source>
        <dbReference type="ARBA" id="ARBA00022792"/>
    </source>
</evidence>
<evidence type="ECO:0000256" key="2">
    <source>
        <dbReference type="ARBA" id="ARBA00006720"/>
    </source>
</evidence>
<dbReference type="OrthoDB" id="7813104at2759"/>
<dbReference type="InterPro" id="IPR035427">
    <property type="entry name" value="Tim10-like_dom_sf"/>
</dbReference>
<evidence type="ECO:0000256" key="4">
    <source>
        <dbReference type="ARBA" id="ARBA00022723"/>
    </source>
</evidence>
<keyword evidence="17" id="KW-1185">Reference proteome</keyword>
<comment type="function">
    <text evidence="12">Mitochondrial intermembrane chaperone that participates in the import and insertion of some multi-pass transmembrane proteins into the mitochondrial inner membrane. Also required for the transfer of beta-barrel precursors from the TOM complex to the sorting and assembly machinery (SAM complex) of the outer membrane. Acts as a chaperone-like protein that protects the hydrophobic precursors from aggregation and guide them through the mitochondrial intermembrane space. The TIM8-TIM13 complex is non essential and only mediates the import of few proteins, while the predominant TIM9-TIM10 70 kDa complex is crucial and mediates the import of much more proteins.</text>
</comment>
<dbReference type="GO" id="GO:0140318">
    <property type="term" value="F:protein transporter activity"/>
    <property type="evidence" value="ECO:0007669"/>
    <property type="project" value="EnsemblFungi"/>
</dbReference>
<feature type="domain" description="Tim10-like" evidence="15">
    <location>
        <begin position="14"/>
        <end position="75"/>
    </location>
</feature>
<evidence type="ECO:0000256" key="3">
    <source>
        <dbReference type="ARBA" id="ARBA00022448"/>
    </source>
</evidence>
<organism evidence="16 17">
    <name type="scientific">Thielaviopsis punctulata</name>
    <dbReference type="NCBI Taxonomy" id="72032"/>
    <lineage>
        <taxon>Eukaryota</taxon>
        <taxon>Fungi</taxon>
        <taxon>Dikarya</taxon>
        <taxon>Ascomycota</taxon>
        <taxon>Pezizomycotina</taxon>
        <taxon>Sordariomycetes</taxon>
        <taxon>Hypocreomycetidae</taxon>
        <taxon>Microascales</taxon>
        <taxon>Ceratocystidaceae</taxon>
        <taxon>Thielaviopsis</taxon>
    </lineage>
</organism>
<evidence type="ECO:0000256" key="7">
    <source>
        <dbReference type="ARBA" id="ARBA00022927"/>
    </source>
</evidence>
<dbReference type="Proteomes" id="UP000033483">
    <property type="component" value="Unassembled WGS sequence"/>
</dbReference>
<evidence type="ECO:0000256" key="10">
    <source>
        <dbReference type="ARBA" id="ARBA00023157"/>
    </source>
</evidence>
<proteinExistence type="inferred from homology"/>
<comment type="domain">
    <text evidence="14">The twin CX3C motif contains 4 conserved Cys residues that form 2 disulfide bonds in the mitochondrial intermembrane space.</text>
</comment>
<dbReference type="Gene3D" id="1.10.287.810">
    <property type="entry name" value="Mitochondrial import inner membrane translocase subunit tim13 like domains"/>
    <property type="match status" value="1"/>
</dbReference>
<evidence type="ECO:0000256" key="6">
    <source>
        <dbReference type="ARBA" id="ARBA00022833"/>
    </source>
</evidence>
<dbReference type="EMBL" id="LAEV01001419">
    <property type="protein sequence ID" value="KKA28107.1"/>
    <property type="molecule type" value="Genomic_DNA"/>
</dbReference>
<protein>
    <recommendedName>
        <fullName evidence="14">Mitochondrial import inner membrane translocase subunit</fullName>
    </recommendedName>
</protein>
<name>A0A0F4ZC42_9PEZI</name>
<evidence type="ECO:0000256" key="9">
    <source>
        <dbReference type="ARBA" id="ARBA00023128"/>
    </source>
</evidence>
<dbReference type="FunFam" id="1.10.287.810:FF:000001">
    <property type="entry name" value="mitochondrial import inner membrane translocase subunit TIM13"/>
    <property type="match status" value="1"/>
</dbReference>
<evidence type="ECO:0000313" key="16">
    <source>
        <dbReference type="EMBL" id="KKA28107.1"/>
    </source>
</evidence>
<dbReference type="InterPro" id="IPR004217">
    <property type="entry name" value="Tim10-like"/>
</dbReference>